<feature type="region of interest" description="Disordered" evidence="7">
    <location>
        <begin position="1"/>
        <end position="29"/>
    </location>
</feature>
<feature type="transmembrane region" description="Helical" evidence="8">
    <location>
        <begin position="114"/>
        <end position="133"/>
    </location>
</feature>
<evidence type="ECO:0008006" key="10">
    <source>
        <dbReference type="Google" id="ProtNLM"/>
    </source>
</evidence>
<keyword evidence="6 8" id="KW-0472">Membrane</keyword>
<evidence type="ECO:0000256" key="6">
    <source>
        <dbReference type="ARBA" id="ARBA00023136"/>
    </source>
</evidence>
<feature type="compositionally biased region" description="Basic and acidic residues" evidence="7">
    <location>
        <begin position="1"/>
        <end position="12"/>
    </location>
</feature>
<feature type="transmembrane region" description="Helical" evidence="8">
    <location>
        <begin position="245"/>
        <end position="264"/>
    </location>
</feature>
<dbReference type="Pfam" id="PF11700">
    <property type="entry name" value="ATG22"/>
    <property type="match status" value="1"/>
</dbReference>
<feature type="compositionally biased region" description="Polar residues" evidence="7">
    <location>
        <begin position="20"/>
        <end position="29"/>
    </location>
</feature>
<accession>A0A7S4QGS2</accession>
<dbReference type="AlphaFoldDB" id="A0A7S4QGS2"/>
<dbReference type="GO" id="GO:0012505">
    <property type="term" value="C:endomembrane system"/>
    <property type="evidence" value="ECO:0007669"/>
    <property type="project" value="UniProtKB-SubCell"/>
</dbReference>
<feature type="transmembrane region" description="Helical" evidence="8">
    <location>
        <begin position="461"/>
        <end position="481"/>
    </location>
</feature>
<gene>
    <name evidence="9" type="ORF">DBRI00130_LOCUS2609</name>
</gene>
<evidence type="ECO:0000313" key="9">
    <source>
        <dbReference type="EMBL" id="CAE4583189.1"/>
    </source>
</evidence>
<feature type="transmembrane region" description="Helical" evidence="8">
    <location>
        <begin position="172"/>
        <end position="193"/>
    </location>
</feature>
<evidence type="ECO:0000256" key="1">
    <source>
        <dbReference type="ARBA" id="ARBA00004127"/>
    </source>
</evidence>
<evidence type="ECO:0000256" key="8">
    <source>
        <dbReference type="SAM" id="Phobius"/>
    </source>
</evidence>
<comment type="subcellular location">
    <subcellularLocation>
        <location evidence="1">Endomembrane system</location>
        <topology evidence="1">Multi-pass membrane protein</topology>
    </subcellularLocation>
</comment>
<dbReference type="InterPro" id="IPR024671">
    <property type="entry name" value="Atg22-like"/>
</dbReference>
<evidence type="ECO:0000256" key="5">
    <source>
        <dbReference type="ARBA" id="ARBA00022989"/>
    </source>
</evidence>
<feature type="transmembrane region" description="Helical" evidence="8">
    <location>
        <begin position="303"/>
        <end position="326"/>
    </location>
</feature>
<dbReference type="EMBL" id="HBNS01003222">
    <property type="protein sequence ID" value="CAE4583189.1"/>
    <property type="molecule type" value="Transcribed_RNA"/>
</dbReference>
<feature type="transmembrane region" description="Helical" evidence="8">
    <location>
        <begin position="213"/>
        <end position="233"/>
    </location>
</feature>
<dbReference type="InterPro" id="IPR036259">
    <property type="entry name" value="MFS_trans_sf"/>
</dbReference>
<sequence>MSDTFKDQDTSTRQRRSPSKRLSISEEAQNVSGLPRAPFPLNLLEKPFQIKSLYGGPNLTEATGWAMDSAARGPLNQAGSFVGTALLRLALAEAGCGNPRTCTTKVYGFKPTNILTMSSVVVGLASAILMPIVGAIVDHTKYRKFMGALTAFLVCFVTGLQLIISQDTWFPVLILEIFGGFFFIAHLTSTMAFLPDLTMDEAELSHYTARFNIAGFTFQMVYVSLIILTSEIVDSNNLLTAKISLAYAFPMASVLLGYAWTFLFHNRPPLRAVPDGSNLLTAGFVQVGKTSMRILRQYKSLRWFMFALLWSPESGAGAVLSITVTYMVTVLQMSTREVGITNLVMLVFTIPGSFFSQKMVQLINPLRSFRASLVFFSLSVGITGAILDSPEKKNWTYFFASLWGIAFGWVYPSQRVLQCTLIPKGQETEMMGVFAFFAQLLGWLPPLIFSIMNSRGVDMRWGIAMIAFFILFAFFITLLIGDYDAAVLEANPRSEKEEIYDEEDLQDKGEDTTDDNDS</sequence>
<evidence type="ECO:0000256" key="4">
    <source>
        <dbReference type="ARBA" id="ARBA00022692"/>
    </source>
</evidence>
<feature type="transmembrane region" description="Helical" evidence="8">
    <location>
        <begin position="338"/>
        <end position="356"/>
    </location>
</feature>
<comment type="similarity">
    <text evidence="2">Belongs to the ATG22 family.</text>
</comment>
<keyword evidence="5 8" id="KW-1133">Transmembrane helix</keyword>
<dbReference type="PANTHER" id="PTHR23519">
    <property type="entry name" value="AUTOPHAGY-RELATED PROTEIN 22"/>
    <property type="match status" value="1"/>
</dbReference>
<reference evidence="9" key="1">
    <citation type="submission" date="2021-01" db="EMBL/GenBank/DDBJ databases">
        <authorList>
            <person name="Corre E."/>
            <person name="Pelletier E."/>
            <person name="Niang G."/>
            <person name="Scheremetjew M."/>
            <person name="Finn R."/>
            <person name="Kale V."/>
            <person name="Holt S."/>
            <person name="Cochrane G."/>
            <person name="Meng A."/>
            <person name="Brown T."/>
            <person name="Cohen L."/>
        </authorList>
    </citation>
    <scope>NUCLEOTIDE SEQUENCE</scope>
    <source>
        <strain evidence="9">GSO104</strain>
    </source>
</reference>
<dbReference type="SUPFAM" id="SSF103473">
    <property type="entry name" value="MFS general substrate transporter"/>
    <property type="match status" value="1"/>
</dbReference>
<dbReference type="Gene3D" id="1.20.1250.20">
    <property type="entry name" value="MFS general substrate transporter like domains"/>
    <property type="match status" value="2"/>
</dbReference>
<evidence type="ECO:0000256" key="7">
    <source>
        <dbReference type="SAM" id="MobiDB-lite"/>
    </source>
</evidence>
<evidence type="ECO:0000256" key="3">
    <source>
        <dbReference type="ARBA" id="ARBA00022448"/>
    </source>
</evidence>
<proteinExistence type="inferred from homology"/>
<name>A0A7S4QGS2_9STRA</name>
<keyword evidence="4 8" id="KW-0812">Transmembrane</keyword>
<dbReference type="PANTHER" id="PTHR23519:SF1">
    <property type="entry name" value="AUTOPHAGY-RELATED PROTEIN 22"/>
    <property type="match status" value="1"/>
</dbReference>
<feature type="transmembrane region" description="Helical" evidence="8">
    <location>
        <begin position="145"/>
        <end position="165"/>
    </location>
</feature>
<feature type="region of interest" description="Disordered" evidence="7">
    <location>
        <begin position="495"/>
        <end position="518"/>
    </location>
</feature>
<feature type="transmembrane region" description="Helical" evidence="8">
    <location>
        <begin position="394"/>
        <end position="411"/>
    </location>
</feature>
<evidence type="ECO:0000256" key="2">
    <source>
        <dbReference type="ARBA" id="ARBA00006978"/>
    </source>
</evidence>
<dbReference type="InterPro" id="IPR050495">
    <property type="entry name" value="ATG22/LtaA_families"/>
</dbReference>
<feature type="transmembrane region" description="Helical" evidence="8">
    <location>
        <begin position="431"/>
        <end position="449"/>
    </location>
</feature>
<protein>
    <recommendedName>
        <fullName evidence="10">Major facilitator superfamily (MFS) profile domain-containing protein</fullName>
    </recommendedName>
</protein>
<dbReference type="GO" id="GO:0022857">
    <property type="term" value="F:transmembrane transporter activity"/>
    <property type="evidence" value="ECO:0007669"/>
    <property type="project" value="InterPro"/>
</dbReference>
<feature type="transmembrane region" description="Helical" evidence="8">
    <location>
        <begin position="368"/>
        <end position="387"/>
    </location>
</feature>
<keyword evidence="3" id="KW-0813">Transport</keyword>
<organism evidence="9">
    <name type="scientific">Ditylum brightwellii</name>
    <dbReference type="NCBI Taxonomy" id="49249"/>
    <lineage>
        <taxon>Eukaryota</taxon>
        <taxon>Sar</taxon>
        <taxon>Stramenopiles</taxon>
        <taxon>Ochrophyta</taxon>
        <taxon>Bacillariophyta</taxon>
        <taxon>Mediophyceae</taxon>
        <taxon>Lithodesmiophycidae</taxon>
        <taxon>Lithodesmiales</taxon>
        <taxon>Lithodesmiaceae</taxon>
        <taxon>Ditylum</taxon>
    </lineage>
</organism>